<dbReference type="Pfam" id="PF21821">
    <property type="entry name" value="Dit_like"/>
    <property type="match status" value="1"/>
</dbReference>
<dbReference type="InterPro" id="IPR048494">
    <property type="entry name" value="Dit-like_N"/>
</dbReference>
<dbReference type="RefSeq" id="WP_061519440.1">
    <property type="nucleotide sequence ID" value="NZ_JRUE01000216.1"/>
</dbReference>
<feature type="domain" description="Dit-like phage tail protein N-terminal" evidence="1">
    <location>
        <begin position="41"/>
        <end position="168"/>
    </location>
</feature>
<reference evidence="2 3" key="1">
    <citation type="journal article" date="2016" name="Sci. Rep.">
        <title>Genomic and phenotypic characterization of the species Acinetobacter venetianus.</title>
        <authorList>
            <person name="Fondi M."/>
            <person name="Maida I."/>
            <person name="Perrin E."/>
            <person name="Orlandini V."/>
            <person name="La Torre L."/>
            <person name="Bosi E."/>
            <person name="Negroni A."/>
            <person name="Zanaroli G."/>
            <person name="Fava F."/>
            <person name="Decorosi F."/>
            <person name="Giovannetti L."/>
            <person name="Viti C."/>
            <person name="Vaneechoutte M."/>
            <person name="Dijkshoorn L."/>
            <person name="Fani R."/>
        </authorList>
    </citation>
    <scope>NUCLEOTIDE SEQUENCE [LARGE SCALE GENOMIC DNA]</scope>
    <source>
        <strain evidence="2 3">LUH5627</strain>
    </source>
</reference>
<evidence type="ECO:0000259" key="1">
    <source>
        <dbReference type="Pfam" id="PF21821"/>
    </source>
</evidence>
<organism evidence="2 3">
    <name type="scientific">Acinetobacter venetianus</name>
    <dbReference type="NCBI Taxonomy" id="52133"/>
    <lineage>
        <taxon>Bacteria</taxon>
        <taxon>Pseudomonadati</taxon>
        <taxon>Pseudomonadota</taxon>
        <taxon>Gammaproteobacteria</taxon>
        <taxon>Moraxellales</taxon>
        <taxon>Moraxellaceae</taxon>
        <taxon>Acinetobacter</taxon>
    </lineage>
</organism>
<evidence type="ECO:0000313" key="2">
    <source>
        <dbReference type="EMBL" id="KXZ65495.1"/>
    </source>
</evidence>
<name>A0A150HLU0_9GAMM</name>
<dbReference type="AlphaFoldDB" id="A0A150HLU0"/>
<comment type="caution">
    <text evidence="2">The sequence shown here is derived from an EMBL/GenBank/DDBJ whole genome shotgun (WGS) entry which is preliminary data.</text>
</comment>
<gene>
    <name evidence="2" type="ORF">AVENLUH5627_02785</name>
</gene>
<evidence type="ECO:0000313" key="3">
    <source>
        <dbReference type="Proteomes" id="UP000075680"/>
    </source>
</evidence>
<dbReference type="EMBL" id="JRUE01000216">
    <property type="protein sequence ID" value="KXZ65495.1"/>
    <property type="molecule type" value="Genomic_DNA"/>
</dbReference>
<accession>A0A150HLU0</accession>
<dbReference type="Proteomes" id="UP000075680">
    <property type="component" value="Unassembled WGS sequence"/>
</dbReference>
<protein>
    <recommendedName>
        <fullName evidence="1">Dit-like phage tail protein N-terminal domain-containing protein</fullName>
    </recommendedName>
</protein>
<proteinExistence type="predicted"/>
<sequence>MTINSVLNTALSTVKASPYAESVGSLLLAGRGRTIMGLFADVTVEEKHKDELKITEHPTEVGAPISDHAYKEPPELQMKVGWSESAGKLNGLVGNTILSETTGLVAVYETLQQLQNNAVLLAVSTGKRLYANMLIKSLSCTTDLQSENALMIDITFKKVNIVSTSETIVAVENQKDPASTAGVSDNGTVQPKPVNQSLLRGGIDFVQQILGW</sequence>
<dbReference type="PATRIC" id="fig|52133.18.peg.2859"/>